<dbReference type="FunFam" id="3.30.160.60:FF:000634">
    <property type="entry name" value="Zinc finger X-chromosomal protein"/>
    <property type="match status" value="1"/>
</dbReference>
<dbReference type="EMBL" id="KV924627">
    <property type="protein sequence ID" value="PIO38586.1"/>
    <property type="molecule type" value="Genomic_DNA"/>
</dbReference>
<dbReference type="InterPro" id="IPR036236">
    <property type="entry name" value="Znf_C2H2_sf"/>
</dbReference>
<dbReference type="PROSITE" id="PS50157">
    <property type="entry name" value="ZINC_FINGER_C2H2_2"/>
    <property type="match status" value="1"/>
</dbReference>
<feature type="compositionally biased region" description="Polar residues" evidence="6">
    <location>
        <begin position="34"/>
        <end position="43"/>
    </location>
</feature>
<dbReference type="PROSITE" id="PS00028">
    <property type="entry name" value="ZINC_FINGER_C2H2_1"/>
    <property type="match status" value="1"/>
</dbReference>
<feature type="domain" description="C2H2-type" evidence="7">
    <location>
        <begin position="293"/>
        <end position="317"/>
    </location>
</feature>
<dbReference type="GO" id="GO:0008270">
    <property type="term" value="F:zinc ion binding"/>
    <property type="evidence" value="ECO:0007669"/>
    <property type="project" value="UniProtKB-KW"/>
</dbReference>
<accession>A0A2G9SEL2</accession>
<feature type="region of interest" description="Disordered" evidence="6">
    <location>
        <begin position="34"/>
        <end position="126"/>
    </location>
</feature>
<evidence type="ECO:0000256" key="5">
    <source>
        <dbReference type="PROSITE-ProRule" id="PRU00042"/>
    </source>
</evidence>
<dbReference type="SMART" id="SM00355">
    <property type="entry name" value="ZnF_C2H2"/>
    <property type="match status" value="1"/>
</dbReference>
<evidence type="ECO:0000256" key="6">
    <source>
        <dbReference type="SAM" id="MobiDB-lite"/>
    </source>
</evidence>
<dbReference type="SUPFAM" id="SSF57667">
    <property type="entry name" value="beta-beta-alpha zinc fingers"/>
    <property type="match status" value="1"/>
</dbReference>
<organism evidence="8">
    <name type="scientific">Aquarana catesbeiana</name>
    <name type="common">American bullfrog</name>
    <name type="synonym">Rana catesbeiana</name>
    <dbReference type="NCBI Taxonomy" id="8400"/>
    <lineage>
        <taxon>Eukaryota</taxon>
        <taxon>Metazoa</taxon>
        <taxon>Chordata</taxon>
        <taxon>Craniata</taxon>
        <taxon>Vertebrata</taxon>
        <taxon>Euteleostomi</taxon>
        <taxon>Amphibia</taxon>
        <taxon>Batrachia</taxon>
        <taxon>Anura</taxon>
        <taxon>Neobatrachia</taxon>
        <taxon>Ranoidea</taxon>
        <taxon>Ranidae</taxon>
        <taxon>Aquarana</taxon>
    </lineage>
</organism>
<feature type="compositionally biased region" description="Basic and acidic residues" evidence="6">
    <location>
        <begin position="108"/>
        <end position="118"/>
    </location>
</feature>
<keyword evidence="2" id="KW-0677">Repeat</keyword>
<feature type="compositionally biased region" description="Acidic residues" evidence="6">
    <location>
        <begin position="60"/>
        <end position="72"/>
    </location>
</feature>
<dbReference type="AlphaFoldDB" id="A0A2G9SEL2"/>
<feature type="non-terminal residue" evidence="8">
    <location>
        <position position="317"/>
    </location>
</feature>
<gene>
    <name evidence="8" type="ORF">AB205_0115010</name>
</gene>
<keyword evidence="3 5" id="KW-0863">Zinc-finger</keyword>
<feature type="compositionally biased region" description="Acidic residues" evidence="6">
    <location>
        <begin position="80"/>
        <end position="100"/>
    </location>
</feature>
<evidence type="ECO:0000256" key="3">
    <source>
        <dbReference type="ARBA" id="ARBA00022771"/>
    </source>
</evidence>
<evidence type="ECO:0000256" key="1">
    <source>
        <dbReference type="ARBA" id="ARBA00022723"/>
    </source>
</evidence>
<keyword evidence="1" id="KW-0479">Metal-binding</keyword>
<evidence type="ECO:0000256" key="2">
    <source>
        <dbReference type="ARBA" id="ARBA00022737"/>
    </source>
</evidence>
<name>A0A2G9SEL2_AQUCT</name>
<sequence>MKRSEILLNMEEWEYLEGCKDLYKDIMIKYQLPLTSPDGSSKGSPLERCPRPLYSRDSTWEDQDIPQEDQIEDVIKFEVKEDEEEMYMTDDESCNDEEIPPEISTDPGDTRENPRDVKAEEEEEEHVRIKEEEMPIKIRIGEEHHKICHYYQEENQYEYKTQDIEDEEIIVMVDERFKEEEIPTEIRTDGRHGWGNCWKHPIVSPNMGTQDGDITADTSLLNCIHPNRSPVIQSKDLLSDLSTHELRFPEPSNTITHHTDYRRAETLPYSQQCLTQREDLTTHQGGHEVEKRYSCSECGKSFGKRSILSKHLVTHSG</sequence>
<dbReference type="InterPro" id="IPR013087">
    <property type="entry name" value="Znf_C2H2_type"/>
</dbReference>
<proteinExistence type="predicted"/>
<dbReference type="Gene3D" id="3.30.160.60">
    <property type="entry name" value="Classic Zinc Finger"/>
    <property type="match status" value="1"/>
</dbReference>
<protein>
    <recommendedName>
        <fullName evidence="7">C2H2-type domain-containing protein</fullName>
    </recommendedName>
</protein>
<keyword evidence="4" id="KW-0862">Zinc</keyword>
<reference evidence="8" key="1">
    <citation type="submission" date="2017-08" db="EMBL/GenBank/DDBJ databases">
        <title>Assembly of the North American Bullfrog Genome.</title>
        <authorList>
            <person name="Warren R.L."/>
            <person name="Vandervalk B.P."/>
            <person name="Kucuk E."/>
            <person name="Birol I."/>
            <person name="Helbing C."/>
            <person name="Pandoh P."/>
            <person name="Behsaz B."/>
            <person name="Mohamadi H."/>
            <person name="Chu J."/>
            <person name="Jackman S."/>
            <person name="Hammond S.A."/>
            <person name="Veldhoen N."/>
            <person name="Kirk H."/>
            <person name="Zhao Y."/>
            <person name="Coope R."/>
            <person name="Pleasance S."/>
            <person name="Moore R."/>
            <person name="Holt R."/>
        </authorList>
    </citation>
    <scope>NUCLEOTIDE SEQUENCE</scope>
    <source>
        <strain evidence="8">Bruno</strain>
        <tissue evidence="8">Liver</tissue>
    </source>
</reference>
<evidence type="ECO:0000256" key="4">
    <source>
        <dbReference type="ARBA" id="ARBA00022833"/>
    </source>
</evidence>
<evidence type="ECO:0000259" key="7">
    <source>
        <dbReference type="PROSITE" id="PS50157"/>
    </source>
</evidence>
<evidence type="ECO:0000313" key="8">
    <source>
        <dbReference type="EMBL" id="PIO38586.1"/>
    </source>
</evidence>